<sequence>MSQHRVGPSSITVQSLLGDGGETGRPTRHRAEPSATERVKAAATAAVAAGALIGAASQVAPALAYAAPLLPGSHDADEEQQAAPATVKGTSILPVAEAKAAAEPVAQPAPEPAAVAAEIAAPVAAPFGIPNLPPEIAAPLAQAEEALKGVQQQVAPAPAVRPVAGAISSGYGSRWGAMHYGLDFADALGAPIHSVSNGTVIEAGPASGFGLWVRVLQDDGTTAVYGHVNEMFVHAGQRVNAGDVIATVGNRGQSTGPHLHLEIWDQSGSKIDPLPYLAAKGVPMEWGPSAH</sequence>
<dbReference type="Gene3D" id="2.70.70.10">
    <property type="entry name" value="Glucose Permease (Domain IIA)"/>
    <property type="match status" value="1"/>
</dbReference>
<organism evidence="3 4">
    <name type="scientific">Nocardia sputorum</name>
    <dbReference type="NCBI Taxonomy" id="2984338"/>
    <lineage>
        <taxon>Bacteria</taxon>
        <taxon>Bacillati</taxon>
        <taxon>Actinomycetota</taxon>
        <taxon>Actinomycetes</taxon>
        <taxon>Mycobacteriales</taxon>
        <taxon>Nocardiaceae</taxon>
        <taxon>Nocardia</taxon>
    </lineage>
</organism>
<feature type="region of interest" description="Disordered" evidence="1">
    <location>
        <begin position="1"/>
        <end position="35"/>
    </location>
</feature>
<dbReference type="InterPro" id="IPR050570">
    <property type="entry name" value="Cell_wall_metabolism_enzyme"/>
</dbReference>
<evidence type="ECO:0000256" key="1">
    <source>
        <dbReference type="SAM" id="MobiDB-lite"/>
    </source>
</evidence>
<dbReference type="Pfam" id="PF01551">
    <property type="entry name" value="Peptidase_M23"/>
    <property type="match status" value="1"/>
</dbReference>
<evidence type="ECO:0000313" key="4">
    <source>
        <dbReference type="Proteomes" id="UP001317870"/>
    </source>
</evidence>
<dbReference type="EMBL" id="AP026978">
    <property type="protein sequence ID" value="BDU02578.1"/>
    <property type="molecule type" value="Genomic_DNA"/>
</dbReference>
<dbReference type="SUPFAM" id="SSF51261">
    <property type="entry name" value="Duplicated hybrid motif"/>
    <property type="match status" value="1"/>
</dbReference>
<dbReference type="PANTHER" id="PTHR21666:SF270">
    <property type="entry name" value="MUREIN HYDROLASE ACTIVATOR ENVC"/>
    <property type="match status" value="1"/>
</dbReference>
<keyword evidence="4" id="KW-1185">Reference proteome</keyword>
<reference evidence="3 4" key="1">
    <citation type="submission" date="2022-11" db="EMBL/GenBank/DDBJ databases">
        <title>Genome Sequencing of Nocardia sp. ON39_IFM12276 and assembly.</title>
        <authorList>
            <person name="Shimojima M."/>
            <person name="Toyokawa M."/>
            <person name="Uesaka K."/>
        </authorList>
    </citation>
    <scope>NUCLEOTIDE SEQUENCE [LARGE SCALE GENOMIC DNA]</scope>
    <source>
        <strain evidence="3 4">IFM 12276</strain>
    </source>
</reference>
<gene>
    <name evidence="3" type="ORF">IFM12276_56060</name>
</gene>
<feature type="compositionally biased region" description="Polar residues" evidence="1">
    <location>
        <begin position="1"/>
        <end position="15"/>
    </location>
</feature>
<evidence type="ECO:0000313" key="3">
    <source>
        <dbReference type="EMBL" id="BDU02578.1"/>
    </source>
</evidence>
<dbReference type="PANTHER" id="PTHR21666">
    <property type="entry name" value="PEPTIDASE-RELATED"/>
    <property type="match status" value="1"/>
</dbReference>
<dbReference type="Proteomes" id="UP001317870">
    <property type="component" value="Chromosome"/>
</dbReference>
<dbReference type="CDD" id="cd12797">
    <property type="entry name" value="M23_peptidase"/>
    <property type="match status" value="1"/>
</dbReference>
<dbReference type="RefSeq" id="WP_281875654.1">
    <property type="nucleotide sequence ID" value="NZ_AP026976.1"/>
</dbReference>
<proteinExistence type="predicted"/>
<evidence type="ECO:0000259" key="2">
    <source>
        <dbReference type="Pfam" id="PF01551"/>
    </source>
</evidence>
<name>A0ABM8D594_9NOCA</name>
<dbReference type="InterPro" id="IPR016047">
    <property type="entry name" value="M23ase_b-sheet_dom"/>
</dbReference>
<accession>A0ABM8D594</accession>
<dbReference type="InterPro" id="IPR011055">
    <property type="entry name" value="Dup_hybrid_motif"/>
</dbReference>
<feature type="domain" description="M23ase beta-sheet core" evidence="2">
    <location>
        <begin position="178"/>
        <end position="273"/>
    </location>
</feature>
<protein>
    <recommendedName>
        <fullName evidence="2">M23ase beta-sheet core domain-containing protein</fullName>
    </recommendedName>
</protein>